<feature type="domain" description="Pyrroline-5-carboxylate reductase catalytic N-terminal" evidence="9">
    <location>
        <begin position="5"/>
        <end position="99"/>
    </location>
</feature>
<dbReference type="Gene3D" id="3.40.50.720">
    <property type="entry name" value="NAD(P)-binding Rossmann-like Domain"/>
    <property type="match status" value="1"/>
</dbReference>
<keyword evidence="6" id="KW-0963">Cytoplasm</keyword>
<dbReference type="FunFam" id="1.10.3730.10:FF:000001">
    <property type="entry name" value="Pyrroline-5-carboxylate reductase"/>
    <property type="match status" value="1"/>
</dbReference>
<evidence type="ECO:0000256" key="7">
    <source>
        <dbReference type="NCBIfam" id="TIGR00112"/>
    </source>
</evidence>
<dbReference type="EMBL" id="JAFJZZ010000006">
    <property type="protein sequence ID" value="MBN7774104.1"/>
    <property type="molecule type" value="Genomic_DNA"/>
</dbReference>
<organism evidence="11 12">
    <name type="scientific">Clostridium aminobutyricum</name>
    <dbReference type="NCBI Taxonomy" id="33953"/>
    <lineage>
        <taxon>Bacteria</taxon>
        <taxon>Bacillati</taxon>
        <taxon>Bacillota</taxon>
        <taxon>Clostridia</taxon>
        <taxon>Eubacteriales</taxon>
        <taxon>Clostridiaceae</taxon>
        <taxon>Clostridium</taxon>
    </lineage>
</organism>
<dbReference type="NCBIfam" id="TIGR00112">
    <property type="entry name" value="proC"/>
    <property type="match status" value="1"/>
</dbReference>
<sequence>MTNPKIAFIGGGNMAEGIVRGMIGDDRFNARQVHVYDINPQRVEYLQKEYGIIGEVSMQNAVKNADIVIFAVRPQEAHTVGVQLKDFMPKNCIFVSICASVSIATLEQMLGRSSKIVRIMPNTLTQAHYGYSSLCRNANTTAEEAKTVIEIMEAIGRVMEIPEDMFDAFTAYSCAGPAYLLYIMRSMIDAGVHAGFSRQQARSITIENMIGTAIKLNQTDMHPYEILDTMTSPGGVGIEAIYTMEQEGIGGSIMRSFQEAARRVKELS</sequence>
<dbReference type="SUPFAM" id="SSF51735">
    <property type="entry name" value="NAD(P)-binding Rossmann-fold domains"/>
    <property type="match status" value="1"/>
</dbReference>
<dbReference type="AlphaFoldDB" id="A0A939IK06"/>
<dbReference type="SUPFAM" id="SSF48179">
    <property type="entry name" value="6-phosphogluconate dehydrogenase C-terminal domain-like"/>
    <property type="match status" value="1"/>
</dbReference>
<proteinExistence type="inferred from homology"/>
<dbReference type="PANTHER" id="PTHR11645">
    <property type="entry name" value="PYRROLINE-5-CARBOXYLATE REDUCTASE"/>
    <property type="match status" value="1"/>
</dbReference>
<dbReference type="Pfam" id="PF14748">
    <property type="entry name" value="P5CR_dimer"/>
    <property type="match status" value="1"/>
</dbReference>
<keyword evidence="2 6" id="KW-0641">Proline biosynthesis</keyword>
<dbReference type="EC" id="1.5.1.2" evidence="6 7"/>
<dbReference type="InterPro" id="IPR000304">
    <property type="entry name" value="Pyrroline-COOH_reductase"/>
</dbReference>
<evidence type="ECO:0000259" key="10">
    <source>
        <dbReference type="Pfam" id="PF14748"/>
    </source>
</evidence>
<comment type="function">
    <text evidence="5 6">Catalyzes the reduction of 1-pyrroline-5-carboxylate (PCA) to L-proline.</text>
</comment>
<evidence type="ECO:0000259" key="9">
    <source>
        <dbReference type="Pfam" id="PF03807"/>
    </source>
</evidence>
<evidence type="ECO:0000256" key="3">
    <source>
        <dbReference type="ARBA" id="ARBA00022857"/>
    </source>
</evidence>
<dbReference type="InterPro" id="IPR028939">
    <property type="entry name" value="P5C_Rdtase_cat_N"/>
</dbReference>
<evidence type="ECO:0000256" key="5">
    <source>
        <dbReference type="ARBA" id="ARBA00058118"/>
    </source>
</evidence>
<dbReference type="InterPro" id="IPR008927">
    <property type="entry name" value="6-PGluconate_DH-like_C_sf"/>
</dbReference>
<comment type="similarity">
    <text evidence="1 6">Belongs to the pyrroline-5-carboxylate reductase family.</text>
</comment>
<evidence type="ECO:0000256" key="1">
    <source>
        <dbReference type="ARBA" id="ARBA00005525"/>
    </source>
</evidence>
<feature type="binding site" evidence="8">
    <location>
        <begin position="9"/>
        <end position="14"/>
    </location>
    <ligand>
        <name>NADP(+)</name>
        <dbReference type="ChEBI" id="CHEBI:58349"/>
    </ligand>
</feature>
<dbReference type="InterPro" id="IPR036291">
    <property type="entry name" value="NAD(P)-bd_dom_sf"/>
</dbReference>
<keyword evidence="3 6" id="KW-0521">NADP</keyword>
<feature type="domain" description="Pyrroline-5-carboxylate reductase dimerisation" evidence="10">
    <location>
        <begin position="163"/>
        <end position="267"/>
    </location>
</feature>
<reference evidence="11" key="1">
    <citation type="submission" date="2021-02" db="EMBL/GenBank/DDBJ databases">
        <title>Abyssanaerobacter marinus gen.nov., sp., nov, anaerobic bacterium isolated from the Onnuri vent field of Indian Ocean and suggestion of Mogibacteriaceae fam. nov., and proposal of reclassification of ambiguous this family's genus member.</title>
        <authorList>
            <person name="Kim Y.J."/>
            <person name="Yang J.-A."/>
        </authorList>
    </citation>
    <scope>NUCLEOTIDE SEQUENCE</scope>
    <source>
        <strain evidence="11">DSM 2634</strain>
    </source>
</reference>
<evidence type="ECO:0000313" key="12">
    <source>
        <dbReference type="Proteomes" id="UP000664545"/>
    </source>
</evidence>
<dbReference type="GO" id="GO:0004735">
    <property type="term" value="F:pyrroline-5-carboxylate reductase activity"/>
    <property type="evidence" value="ECO:0007669"/>
    <property type="project" value="UniProtKB-UniRule"/>
</dbReference>
<dbReference type="Gene3D" id="1.10.3730.10">
    <property type="entry name" value="ProC C-terminal domain-like"/>
    <property type="match status" value="1"/>
</dbReference>
<keyword evidence="12" id="KW-1185">Reference proteome</keyword>
<dbReference type="GO" id="GO:0005737">
    <property type="term" value="C:cytoplasm"/>
    <property type="evidence" value="ECO:0007669"/>
    <property type="project" value="UniProtKB-SubCell"/>
</dbReference>
<keyword evidence="4 6" id="KW-0560">Oxidoreductase</keyword>
<dbReference type="GO" id="GO:0055129">
    <property type="term" value="P:L-proline biosynthetic process"/>
    <property type="evidence" value="ECO:0007669"/>
    <property type="project" value="UniProtKB-UniRule"/>
</dbReference>
<evidence type="ECO:0000256" key="4">
    <source>
        <dbReference type="ARBA" id="ARBA00023002"/>
    </source>
</evidence>
<comment type="catalytic activity">
    <reaction evidence="6">
        <text>L-proline + NAD(+) = (S)-1-pyrroline-5-carboxylate + NADH + 2 H(+)</text>
        <dbReference type="Rhea" id="RHEA:14105"/>
        <dbReference type="ChEBI" id="CHEBI:15378"/>
        <dbReference type="ChEBI" id="CHEBI:17388"/>
        <dbReference type="ChEBI" id="CHEBI:57540"/>
        <dbReference type="ChEBI" id="CHEBI:57945"/>
        <dbReference type="ChEBI" id="CHEBI:60039"/>
        <dbReference type="EC" id="1.5.1.2"/>
    </reaction>
</comment>
<dbReference type="Pfam" id="PF03807">
    <property type="entry name" value="F420_oxidored"/>
    <property type="match status" value="1"/>
</dbReference>
<comment type="caution">
    <text evidence="11">The sequence shown here is derived from an EMBL/GenBank/DDBJ whole genome shotgun (WGS) entry which is preliminary data.</text>
</comment>
<evidence type="ECO:0000256" key="8">
    <source>
        <dbReference type="PIRSR" id="PIRSR000193-1"/>
    </source>
</evidence>
<protein>
    <recommendedName>
        <fullName evidence="6 7">Pyrroline-5-carboxylate reductase</fullName>
        <shortName evidence="6">P5C reductase</shortName>
        <shortName evidence="6">P5CR</shortName>
        <ecNumber evidence="6 7">1.5.1.2</ecNumber>
    </recommendedName>
    <alternativeName>
        <fullName evidence="6">PCA reductase</fullName>
    </alternativeName>
</protein>
<name>A0A939IK06_CLOAM</name>
<comment type="pathway">
    <text evidence="6">Amino-acid biosynthesis; L-proline biosynthesis; L-proline from L-glutamate 5-semialdehyde: step 1/1.</text>
</comment>
<dbReference type="InterPro" id="IPR029036">
    <property type="entry name" value="P5CR_dimer"/>
</dbReference>
<gene>
    <name evidence="6 11" type="primary">proC</name>
    <name evidence="11" type="ORF">JYB65_12080</name>
</gene>
<dbReference type="PANTHER" id="PTHR11645:SF0">
    <property type="entry name" value="PYRROLINE-5-CARBOXYLATE REDUCTASE 3"/>
    <property type="match status" value="1"/>
</dbReference>
<evidence type="ECO:0000256" key="2">
    <source>
        <dbReference type="ARBA" id="ARBA00022650"/>
    </source>
</evidence>
<comment type="catalytic activity">
    <reaction evidence="6">
        <text>L-proline + NADP(+) = (S)-1-pyrroline-5-carboxylate + NADPH + 2 H(+)</text>
        <dbReference type="Rhea" id="RHEA:14109"/>
        <dbReference type="ChEBI" id="CHEBI:15378"/>
        <dbReference type="ChEBI" id="CHEBI:17388"/>
        <dbReference type="ChEBI" id="CHEBI:57783"/>
        <dbReference type="ChEBI" id="CHEBI:58349"/>
        <dbReference type="ChEBI" id="CHEBI:60039"/>
        <dbReference type="EC" id="1.5.1.2"/>
    </reaction>
</comment>
<evidence type="ECO:0000313" key="11">
    <source>
        <dbReference type="EMBL" id="MBN7774104.1"/>
    </source>
</evidence>
<feature type="binding site" evidence="8">
    <location>
        <begin position="71"/>
        <end position="74"/>
    </location>
    <ligand>
        <name>NADP(+)</name>
        <dbReference type="ChEBI" id="CHEBI:58349"/>
    </ligand>
</feature>
<dbReference type="PIRSF" id="PIRSF000193">
    <property type="entry name" value="Pyrrol-5-carb_rd"/>
    <property type="match status" value="1"/>
</dbReference>
<evidence type="ECO:0000256" key="6">
    <source>
        <dbReference type="HAMAP-Rule" id="MF_01925"/>
    </source>
</evidence>
<dbReference type="HAMAP" id="MF_01925">
    <property type="entry name" value="P5C_reductase"/>
    <property type="match status" value="1"/>
</dbReference>
<accession>A0A939IK06</accession>
<keyword evidence="6" id="KW-0028">Amino-acid biosynthesis</keyword>
<dbReference type="Proteomes" id="UP000664545">
    <property type="component" value="Unassembled WGS sequence"/>
</dbReference>
<comment type="subcellular location">
    <subcellularLocation>
        <location evidence="6">Cytoplasm</location>
    </subcellularLocation>
</comment>
<dbReference type="RefSeq" id="WP_206582946.1">
    <property type="nucleotide sequence ID" value="NZ_JAFJZZ010000006.1"/>
</dbReference>